<evidence type="ECO:0000256" key="1">
    <source>
        <dbReference type="SAM" id="MobiDB-lite"/>
    </source>
</evidence>
<feature type="compositionally biased region" description="Basic and acidic residues" evidence="1">
    <location>
        <begin position="76"/>
        <end position="85"/>
    </location>
</feature>
<feature type="region of interest" description="Disordered" evidence="1">
    <location>
        <begin position="66"/>
        <end position="85"/>
    </location>
</feature>
<protein>
    <recommendedName>
        <fullName evidence="3">DUF2281 domain-containing protein</fullName>
    </recommendedName>
</protein>
<gene>
    <name evidence="2" type="ORF">ENR15_16175</name>
</gene>
<evidence type="ECO:0000313" key="2">
    <source>
        <dbReference type="EMBL" id="HGG02132.1"/>
    </source>
</evidence>
<reference evidence="2" key="1">
    <citation type="journal article" date="2020" name="mSystems">
        <title>Genome- and Community-Level Interaction Insights into Carbon Utilization and Element Cycling Functions of Hydrothermarchaeota in Hydrothermal Sediment.</title>
        <authorList>
            <person name="Zhou Z."/>
            <person name="Liu Y."/>
            <person name="Xu W."/>
            <person name="Pan J."/>
            <person name="Luo Z.H."/>
            <person name="Li M."/>
        </authorList>
    </citation>
    <scope>NUCLEOTIDE SEQUENCE [LARGE SCALE GENOMIC DNA]</scope>
    <source>
        <strain evidence="2">SpSt-374</strain>
    </source>
</reference>
<sequence>MNSQLIDSLVKVVQALSAAEQQELITKLNGLVPSPESNEPMTSPSSSPAEHPEAWDLFLALGENATPGKLENPSINHDRYLYQQP</sequence>
<accession>A0A7C3VID3</accession>
<name>A0A7C3VID3_9CYAN</name>
<proteinExistence type="predicted"/>
<organism evidence="2">
    <name type="scientific">Planktothricoides sp. SpSt-374</name>
    <dbReference type="NCBI Taxonomy" id="2282167"/>
    <lineage>
        <taxon>Bacteria</taxon>
        <taxon>Bacillati</taxon>
        <taxon>Cyanobacteriota</taxon>
        <taxon>Cyanophyceae</taxon>
        <taxon>Oscillatoriophycideae</taxon>
        <taxon>Oscillatoriales</taxon>
        <taxon>Oscillatoriaceae</taxon>
        <taxon>Planktothricoides</taxon>
    </lineage>
</organism>
<comment type="caution">
    <text evidence="2">The sequence shown here is derived from an EMBL/GenBank/DDBJ whole genome shotgun (WGS) entry which is preliminary data.</text>
</comment>
<dbReference type="AlphaFoldDB" id="A0A7C3VID3"/>
<feature type="region of interest" description="Disordered" evidence="1">
    <location>
        <begin position="30"/>
        <end position="54"/>
    </location>
</feature>
<dbReference type="EMBL" id="DSPX01000165">
    <property type="protein sequence ID" value="HGG02132.1"/>
    <property type="molecule type" value="Genomic_DNA"/>
</dbReference>
<evidence type="ECO:0008006" key="3">
    <source>
        <dbReference type="Google" id="ProtNLM"/>
    </source>
</evidence>